<keyword evidence="1" id="KW-0472">Membrane</keyword>
<keyword evidence="1" id="KW-1133">Transmembrane helix</keyword>
<protein>
    <submittedName>
        <fullName evidence="2">Uncharacterized protein</fullName>
    </submittedName>
</protein>
<keyword evidence="1" id="KW-0812">Transmembrane</keyword>
<feature type="transmembrane region" description="Helical" evidence="1">
    <location>
        <begin position="178"/>
        <end position="197"/>
    </location>
</feature>
<feature type="transmembrane region" description="Helical" evidence="1">
    <location>
        <begin position="66"/>
        <end position="87"/>
    </location>
</feature>
<keyword evidence="3" id="KW-1185">Reference proteome</keyword>
<sequence>MAGTGFSSRVTVRVFLQIPVKITTTAKRQSGCKGGGVFLYGIYVVLFGFYLKILRKPGEFRKNRSLHSATIALFLLSTIHLALLLAMTVQEARQLLGLTYDVHGAGVTSTATFGIYVTSNVIADSIFVFRCYAIWSFRRRIVAVPALCTLLVAGFGYWQVAQPDDIASAQTGITSFNIPILISLAAATTILLMILSAGRIWGLARSARQIMGYKTVGWYYTVCAMILESGALYAAGAVLLVTLSKWEHQYQCHWMISNFPGQRSRGQLSSIDFHISTTEPVQQPGASRPESITEVQKIETV</sequence>
<gene>
    <name evidence="2" type="ORF">FB45DRAFT_1036318</name>
</gene>
<reference evidence="2" key="1">
    <citation type="submission" date="2023-03" db="EMBL/GenBank/DDBJ databases">
        <title>Massive genome expansion in bonnet fungi (Mycena s.s.) driven by repeated elements and novel gene families across ecological guilds.</title>
        <authorList>
            <consortium name="Lawrence Berkeley National Laboratory"/>
            <person name="Harder C.B."/>
            <person name="Miyauchi S."/>
            <person name="Viragh M."/>
            <person name="Kuo A."/>
            <person name="Thoen E."/>
            <person name="Andreopoulos B."/>
            <person name="Lu D."/>
            <person name="Skrede I."/>
            <person name="Drula E."/>
            <person name="Henrissat B."/>
            <person name="Morin E."/>
            <person name="Kohler A."/>
            <person name="Barry K."/>
            <person name="LaButti K."/>
            <person name="Morin E."/>
            <person name="Salamov A."/>
            <person name="Lipzen A."/>
            <person name="Mereny Z."/>
            <person name="Hegedus B."/>
            <person name="Baldrian P."/>
            <person name="Stursova M."/>
            <person name="Weitz H."/>
            <person name="Taylor A."/>
            <person name="Grigoriev I.V."/>
            <person name="Nagy L.G."/>
            <person name="Martin F."/>
            <person name="Kauserud H."/>
        </authorList>
    </citation>
    <scope>NUCLEOTIDE SEQUENCE</scope>
    <source>
        <strain evidence="2">9284</strain>
    </source>
</reference>
<dbReference type="Proteomes" id="UP001221142">
    <property type="component" value="Unassembled WGS sequence"/>
</dbReference>
<evidence type="ECO:0000256" key="1">
    <source>
        <dbReference type="SAM" id="Phobius"/>
    </source>
</evidence>
<evidence type="ECO:0000313" key="3">
    <source>
        <dbReference type="Proteomes" id="UP001221142"/>
    </source>
</evidence>
<name>A0AAD7B8G3_9AGAR</name>
<feature type="transmembrane region" description="Helical" evidence="1">
    <location>
        <begin position="107"/>
        <end position="129"/>
    </location>
</feature>
<organism evidence="2 3">
    <name type="scientific">Roridomyces roridus</name>
    <dbReference type="NCBI Taxonomy" id="1738132"/>
    <lineage>
        <taxon>Eukaryota</taxon>
        <taxon>Fungi</taxon>
        <taxon>Dikarya</taxon>
        <taxon>Basidiomycota</taxon>
        <taxon>Agaricomycotina</taxon>
        <taxon>Agaricomycetes</taxon>
        <taxon>Agaricomycetidae</taxon>
        <taxon>Agaricales</taxon>
        <taxon>Marasmiineae</taxon>
        <taxon>Mycenaceae</taxon>
        <taxon>Roridomyces</taxon>
    </lineage>
</organism>
<dbReference type="EMBL" id="JARKIF010000028">
    <property type="protein sequence ID" value="KAJ7613378.1"/>
    <property type="molecule type" value="Genomic_DNA"/>
</dbReference>
<comment type="caution">
    <text evidence="2">The sequence shown here is derived from an EMBL/GenBank/DDBJ whole genome shotgun (WGS) entry which is preliminary data.</text>
</comment>
<evidence type="ECO:0000313" key="2">
    <source>
        <dbReference type="EMBL" id="KAJ7613378.1"/>
    </source>
</evidence>
<feature type="transmembrane region" description="Helical" evidence="1">
    <location>
        <begin position="37"/>
        <end position="54"/>
    </location>
</feature>
<feature type="transmembrane region" description="Helical" evidence="1">
    <location>
        <begin position="218"/>
        <end position="243"/>
    </location>
</feature>
<proteinExistence type="predicted"/>
<dbReference type="AlphaFoldDB" id="A0AAD7B8G3"/>
<accession>A0AAD7B8G3</accession>
<feature type="transmembrane region" description="Helical" evidence="1">
    <location>
        <begin position="141"/>
        <end position="158"/>
    </location>
</feature>